<sequence length="60" mass="6611">MEITSKSYLLLSSGHSAESHEDVEVTKRLKECGNIIGIPLLDHVIIGDNNYVSLMKKGII</sequence>
<gene>
    <name evidence="4" type="ORF">BK761_12860</name>
</gene>
<proteinExistence type="inferred from homology"/>
<keyword evidence="2" id="KW-0378">Hydrolase</keyword>
<dbReference type="EMBL" id="NFEA01000035">
    <property type="protein sequence ID" value="OTZ33520.1"/>
    <property type="molecule type" value="Genomic_DNA"/>
</dbReference>
<keyword evidence="2" id="KW-0482">Metalloprotease</keyword>
<evidence type="ECO:0000313" key="5">
    <source>
        <dbReference type="Proteomes" id="UP000195217"/>
    </source>
</evidence>
<dbReference type="PANTHER" id="PTHR30471:SF3">
    <property type="entry name" value="UPF0758 PROTEIN YEES-RELATED"/>
    <property type="match status" value="1"/>
</dbReference>
<name>A0A9X6G3H6_BACUD</name>
<dbReference type="Gene3D" id="3.40.140.10">
    <property type="entry name" value="Cytidine Deaminase, domain 2"/>
    <property type="match status" value="1"/>
</dbReference>
<evidence type="ECO:0000256" key="1">
    <source>
        <dbReference type="ARBA" id="ARBA00010243"/>
    </source>
</evidence>
<dbReference type="Pfam" id="PF04002">
    <property type="entry name" value="RadC"/>
    <property type="match status" value="1"/>
</dbReference>
<evidence type="ECO:0000313" key="4">
    <source>
        <dbReference type="EMBL" id="OTZ33520.1"/>
    </source>
</evidence>
<organism evidence="4 5">
    <name type="scientific">Bacillus thuringiensis subsp. darmstadiensis</name>
    <dbReference type="NCBI Taxonomy" id="132264"/>
    <lineage>
        <taxon>Bacteria</taxon>
        <taxon>Bacillati</taxon>
        <taxon>Bacillota</taxon>
        <taxon>Bacilli</taxon>
        <taxon>Bacillales</taxon>
        <taxon>Bacillaceae</taxon>
        <taxon>Bacillus</taxon>
        <taxon>Bacillus cereus group</taxon>
    </lineage>
</organism>
<dbReference type="PANTHER" id="PTHR30471">
    <property type="entry name" value="DNA REPAIR PROTEIN RADC"/>
    <property type="match status" value="1"/>
</dbReference>
<comment type="similarity">
    <text evidence="1">Belongs to the UPF0758 family.</text>
</comment>
<dbReference type="GO" id="GO:0008237">
    <property type="term" value="F:metallopeptidase activity"/>
    <property type="evidence" value="ECO:0007669"/>
    <property type="project" value="UniProtKB-KW"/>
</dbReference>
<protein>
    <submittedName>
        <fullName evidence="4">DNA repair protein RadC</fullName>
    </submittedName>
</protein>
<evidence type="ECO:0000256" key="2">
    <source>
        <dbReference type="ARBA" id="ARBA00023049"/>
    </source>
</evidence>
<feature type="domain" description="RadC-like JAB" evidence="3">
    <location>
        <begin position="13"/>
        <end position="58"/>
    </location>
</feature>
<dbReference type="InterPro" id="IPR001405">
    <property type="entry name" value="UPF0758"/>
</dbReference>
<dbReference type="Proteomes" id="UP000195217">
    <property type="component" value="Unassembled WGS sequence"/>
</dbReference>
<dbReference type="InterPro" id="IPR025657">
    <property type="entry name" value="RadC_JAB"/>
</dbReference>
<comment type="caution">
    <text evidence="4">The sequence shown here is derived from an EMBL/GenBank/DDBJ whole genome shotgun (WGS) entry which is preliminary data.</text>
</comment>
<dbReference type="AlphaFoldDB" id="A0A9X6G3H6"/>
<evidence type="ECO:0000259" key="3">
    <source>
        <dbReference type="Pfam" id="PF04002"/>
    </source>
</evidence>
<keyword evidence="2" id="KW-0645">Protease</keyword>
<accession>A0A9X6G3H6</accession>
<reference evidence="4 5" key="1">
    <citation type="submission" date="2016-10" db="EMBL/GenBank/DDBJ databases">
        <title>Comparative genomics of Bacillus thuringiensis reveals a path to pathogens against multiple invertebrate hosts.</title>
        <authorList>
            <person name="Zheng J."/>
            <person name="Gao Q."/>
            <person name="Liu H."/>
            <person name="Peng D."/>
            <person name="Ruan L."/>
            <person name="Sun M."/>
        </authorList>
    </citation>
    <scope>NUCLEOTIDE SEQUENCE [LARGE SCALE GENOMIC DNA]</scope>
    <source>
        <strain evidence="4">BGSC 4M3</strain>
    </source>
</reference>